<proteinExistence type="predicted"/>
<dbReference type="Pfam" id="PF24266">
    <property type="entry name" value="HTH_HVO_0163_N"/>
    <property type="match status" value="1"/>
</dbReference>
<dbReference type="InterPro" id="IPR011991">
    <property type="entry name" value="ArsR-like_HTH"/>
</dbReference>
<organism evidence="3 4">
    <name type="scientific">Methanoculleus palmolei</name>
    <dbReference type="NCBI Taxonomy" id="72612"/>
    <lineage>
        <taxon>Archaea</taxon>
        <taxon>Methanobacteriati</taxon>
        <taxon>Methanobacteriota</taxon>
        <taxon>Stenosarchaea group</taxon>
        <taxon>Methanomicrobia</taxon>
        <taxon>Methanomicrobiales</taxon>
        <taxon>Methanomicrobiaceae</taxon>
        <taxon>Methanoculleus</taxon>
    </lineage>
</organism>
<dbReference type="PROSITE" id="PS50987">
    <property type="entry name" value="HTH_ARSR_2"/>
    <property type="match status" value="1"/>
</dbReference>
<evidence type="ECO:0000313" key="3">
    <source>
        <dbReference type="EMBL" id="WOX56264.1"/>
    </source>
</evidence>
<dbReference type="Proteomes" id="UP001626603">
    <property type="component" value="Chromosome"/>
</dbReference>
<dbReference type="PANTHER" id="PTHR36216">
    <property type="entry name" value="TRANSCRIPTIONAL REGULATOR, TRMB"/>
    <property type="match status" value="1"/>
</dbReference>
<dbReference type="SMART" id="SM00418">
    <property type="entry name" value="HTH_ARSR"/>
    <property type="match status" value="1"/>
</dbReference>
<gene>
    <name evidence="3" type="ORF">R6Y95_02750</name>
</gene>
<evidence type="ECO:0000259" key="2">
    <source>
        <dbReference type="PROSITE" id="PS50987"/>
    </source>
</evidence>
<dbReference type="Gene3D" id="1.10.10.10">
    <property type="entry name" value="Winged helix-like DNA-binding domain superfamily/Winged helix DNA-binding domain"/>
    <property type="match status" value="2"/>
</dbReference>
<feature type="transmembrane region" description="Helical" evidence="1">
    <location>
        <begin position="60"/>
        <end position="85"/>
    </location>
</feature>
<dbReference type="InterPro" id="IPR036390">
    <property type="entry name" value="WH_DNA-bd_sf"/>
</dbReference>
<name>A0ABD8A9T0_9EURY</name>
<keyword evidence="4" id="KW-1185">Reference proteome</keyword>
<dbReference type="SUPFAM" id="SSF46785">
    <property type="entry name" value="Winged helix' DNA-binding domain"/>
    <property type="match status" value="2"/>
</dbReference>
<protein>
    <submittedName>
        <fullName evidence="3">Winged helix-turn-helix transcriptional regulator</fullName>
    </submittedName>
</protein>
<keyword evidence="1" id="KW-0472">Membrane</keyword>
<dbReference type="Pfam" id="PF13412">
    <property type="entry name" value="HTH_24"/>
    <property type="match status" value="1"/>
</dbReference>
<dbReference type="InterPro" id="IPR036388">
    <property type="entry name" value="WH-like_DNA-bd_sf"/>
</dbReference>
<evidence type="ECO:0000256" key="1">
    <source>
        <dbReference type="SAM" id="Phobius"/>
    </source>
</evidence>
<dbReference type="EMBL" id="CP137641">
    <property type="protein sequence ID" value="WOX56264.1"/>
    <property type="molecule type" value="Genomic_DNA"/>
</dbReference>
<feature type="domain" description="HTH arsR-type" evidence="2">
    <location>
        <begin position="159"/>
        <end position="261"/>
    </location>
</feature>
<keyword evidence="1" id="KW-1133">Transmembrane helix</keyword>
<dbReference type="PANTHER" id="PTHR36216:SF1">
    <property type="entry name" value="HTH ARSR-TYPE DOMAIN-CONTAINING PROTEIN"/>
    <property type="match status" value="1"/>
</dbReference>
<dbReference type="InterPro" id="IPR001845">
    <property type="entry name" value="HTH_ArsR_DNA-bd_dom"/>
</dbReference>
<reference evidence="3 4" key="1">
    <citation type="submission" date="2023-10" db="EMBL/GenBank/DDBJ databases">
        <title>The complete genome sequence of Methanoculleus palmolei DSM 4273.</title>
        <authorList>
            <person name="Lai S.-J."/>
            <person name="You Y.-T."/>
            <person name="Chen S.-C."/>
        </authorList>
    </citation>
    <scope>NUCLEOTIDE SEQUENCE [LARGE SCALE GENOMIC DNA]</scope>
    <source>
        <strain evidence="3 4">DSM 4273</strain>
    </source>
</reference>
<sequence length="272" mass="30777">MVQWSRLSVVLLIAVTLAALVLPGTATARYGVEPMTEEYTGEWHDPEAITFWDLTPREMALYFLLTVLPGLPYAGELFYALSFLAPLGFRRITNRTVLNDDFRNDLYRQIAANPGAGARELRRLTGASRGRLRYHLNTLVKEGKVAAVDYRNRAGHFARNQRYTDLEQRILISLREKPVGAILRCLLRAPDPTQSDLAERLELSGPTIARQMQELETEGIVAAERDGRFVRYRLSEGARDLLNRHMEDLPLLLRQPVTEGYPVALDREVSSG</sequence>
<dbReference type="InterPro" id="IPR056504">
    <property type="entry name" value="HTH_HVO_0163_N"/>
</dbReference>
<dbReference type="CDD" id="cd00090">
    <property type="entry name" value="HTH_ARSR"/>
    <property type="match status" value="1"/>
</dbReference>
<keyword evidence="1" id="KW-0812">Transmembrane</keyword>
<accession>A0ABD8A9T0</accession>
<dbReference type="AlphaFoldDB" id="A0ABD8A9T0"/>
<evidence type="ECO:0000313" key="4">
    <source>
        <dbReference type="Proteomes" id="UP001626603"/>
    </source>
</evidence>